<dbReference type="EMBL" id="KL142439">
    <property type="protein sequence ID" value="KDR65597.1"/>
    <property type="molecule type" value="Genomic_DNA"/>
</dbReference>
<protein>
    <submittedName>
        <fullName evidence="1">Uncharacterized protein</fullName>
    </submittedName>
</protein>
<evidence type="ECO:0000313" key="2">
    <source>
        <dbReference type="Proteomes" id="UP000027222"/>
    </source>
</evidence>
<organism evidence="1 2">
    <name type="scientific">Galerina marginata (strain CBS 339.88)</name>
    <dbReference type="NCBI Taxonomy" id="685588"/>
    <lineage>
        <taxon>Eukaryota</taxon>
        <taxon>Fungi</taxon>
        <taxon>Dikarya</taxon>
        <taxon>Basidiomycota</taxon>
        <taxon>Agaricomycotina</taxon>
        <taxon>Agaricomycetes</taxon>
        <taxon>Agaricomycetidae</taxon>
        <taxon>Agaricales</taxon>
        <taxon>Agaricineae</taxon>
        <taxon>Strophariaceae</taxon>
        <taxon>Galerina</taxon>
    </lineage>
</organism>
<proteinExistence type="predicted"/>
<dbReference type="HOGENOM" id="CLU_008417_0_0_1"/>
<dbReference type="Proteomes" id="UP000027222">
    <property type="component" value="Unassembled WGS sequence"/>
</dbReference>
<evidence type="ECO:0000313" key="1">
    <source>
        <dbReference type="EMBL" id="KDR65597.1"/>
    </source>
</evidence>
<accession>A0A067S6S5</accession>
<reference evidence="2" key="1">
    <citation type="journal article" date="2014" name="Proc. Natl. Acad. Sci. U.S.A.">
        <title>Extensive sampling of basidiomycete genomes demonstrates inadequacy of the white-rot/brown-rot paradigm for wood decay fungi.</title>
        <authorList>
            <person name="Riley R."/>
            <person name="Salamov A.A."/>
            <person name="Brown D.W."/>
            <person name="Nagy L.G."/>
            <person name="Floudas D."/>
            <person name="Held B.W."/>
            <person name="Levasseur A."/>
            <person name="Lombard V."/>
            <person name="Morin E."/>
            <person name="Otillar R."/>
            <person name="Lindquist E.A."/>
            <person name="Sun H."/>
            <person name="LaButti K.M."/>
            <person name="Schmutz J."/>
            <person name="Jabbour D."/>
            <person name="Luo H."/>
            <person name="Baker S.E."/>
            <person name="Pisabarro A.G."/>
            <person name="Walton J.D."/>
            <person name="Blanchette R.A."/>
            <person name="Henrissat B."/>
            <person name="Martin F."/>
            <person name="Cullen D."/>
            <person name="Hibbett D.S."/>
            <person name="Grigoriev I.V."/>
        </authorList>
    </citation>
    <scope>NUCLEOTIDE SEQUENCE [LARGE SCALE GENOMIC DNA]</scope>
    <source>
        <strain evidence="2">CBS 339.88</strain>
    </source>
</reference>
<dbReference type="OrthoDB" id="3270336at2759"/>
<gene>
    <name evidence="1" type="ORF">GALMADRAFT_148555</name>
</gene>
<name>A0A067S6S5_GALM3</name>
<dbReference type="AlphaFoldDB" id="A0A067S6S5"/>
<keyword evidence="2" id="KW-1185">Reference proteome</keyword>
<sequence length="798" mass="94211">MSTEHLKAGFCLIDGNWYFSPNSSRKPKLPISNPNSDNLIQNDSPLSVFQNPQWWNLAWGWQSFVPLKYDFDDELSKMLRYIPRCDFDESKGYFMPYDIAVQWSQLESDLYATVIALKGYYTAPSFMPCAPRAAGYLRAFKYHSTCTKAMYRSRDWFQIWLGYLRYIIASANSDELSSEPYALRAKLDWYSYLKQEGFNLHWLDVLYTSSIFSRAVPRAGIFIKLPNDGLYQPSPHWFISNNIEVWYPWGPEQMKIEHIQHYGPQIDHNQESTTVFEIPYPQLVPHDAEKPWEQFFATRNLRNAHQSLFENDFEKQCRKHRINNPPSTAKVFVWERDYNNRIVRQVVPVNQREMIQQHGRYNNSYYDSFTNECDYFDEFFEDDISTLDDLDNGTCFYELNEDIDPKPIAEKIEVHTELHNSGYYFQRYEGSIDEIINTLKLYFGYTQPKREYRELPVSDEKKIKKFLRILGIPIKIISDGVFKEQEIKEAVDFVFRLAEDNVHKEEWDLGTSGTQGLIIHPRLKYLRIMHIPIPDTSDYQTFFMFDFKDKATVKWNLTVYSAYHAMIICRLDPNMNEEDIALFLLGNGMLFRTFRLKSTLEYKEDRYTPPAVPTTENKRKFEYEDYQSSIQRAHAVLAHNPRGRAALMEGGYLWRIALDNISFETVLAGPLYYTVNSLYFRVPNCPEEEYVDDVLPEDEGKTVLGEYIVKDPGQHDMIMSWYPPENVQHKAGDNHCRWTAIAEDLFQHRHNKIKTNPVPFRRKTWTASKRSVKNHRDAMDNLHKHSYDYIAEILNLKK</sequence>